<feature type="chain" id="PRO_5047107945" evidence="4">
    <location>
        <begin position="26"/>
        <end position="469"/>
    </location>
</feature>
<proteinExistence type="inferred from homology"/>
<evidence type="ECO:0000256" key="3">
    <source>
        <dbReference type="ARBA" id="ARBA00022729"/>
    </source>
</evidence>
<gene>
    <name evidence="6" type="ORF">ACFQDL_02600</name>
</gene>
<protein>
    <submittedName>
        <fullName evidence="6">ABC transporter substrate-binding protein</fullName>
    </submittedName>
</protein>
<dbReference type="RefSeq" id="WP_379907692.1">
    <property type="nucleotide sequence ID" value="NZ_JBHSWE010000001.1"/>
</dbReference>
<evidence type="ECO:0000256" key="2">
    <source>
        <dbReference type="ARBA" id="ARBA00007639"/>
    </source>
</evidence>
<reference evidence="7" key="1">
    <citation type="journal article" date="2019" name="Int. J. Syst. Evol. Microbiol.">
        <title>The Global Catalogue of Microorganisms (GCM) 10K type strain sequencing project: providing services to taxonomists for standard genome sequencing and annotation.</title>
        <authorList>
            <consortium name="The Broad Institute Genomics Platform"/>
            <consortium name="The Broad Institute Genome Sequencing Center for Infectious Disease"/>
            <person name="Wu L."/>
            <person name="Ma J."/>
        </authorList>
    </citation>
    <scope>NUCLEOTIDE SEQUENCE [LARGE SCALE GENOMIC DNA]</scope>
    <source>
        <strain evidence="7">NBRC 111756</strain>
    </source>
</reference>
<comment type="subcellular location">
    <subcellularLocation>
        <location evidence="1">Cell envelope</location>
    </subcellularLocation>
</comment>
<dbReference type="Pfam" id="PF13407">
    <property type="entry name" value="Peripla_BP_4"/>
    <property type="match status" value="1"/>
</dbReference>
<name>A0ABW1ZU87_9GAMM</name>
<sequence length="469" mass="51214">MSIRELLRLGAIVAVLLATSVPARAMSVTFINPGKQGEVFWDMVTRTMEAAARDLDIELDVIYAERNRVQMRTLGLEHIARHRPDYLVLVNEEQAAEELVAAADAAGIRTLMLLNSFTDEQRGRVGEPRGRLKHWLGSLTPDNASAGRRMMKALQHCAQERGLPAPRHLLAIGGDRVTPASLDRNAGMLAELERQPDTVLDRFLYANWNQTDAREATAQYLQWAQRNQIRPALIWAANDPIAAGAIDALEAAGLSATEDICVVGLNWSQQGLTLLQQGKLQLTDGGHFLAGGWALVLLRDYDRGLDFYTPDNGGQLRFAMQSIEPATWRPTSSTSATATGTASIIVNCCAPPRTAPPTTFHWPGCCAASSARAATATPVGRHCSHDSQTSLDSLQVPLHHALRHAGRTAAVAQLLALHQCPALRSGVGRKAEGRRCLCPPARRTGVELRQRCDRRHTAGTDDRFRHAAR</sequence>
<keyword evidence="3 4" id="KW-0732">Signal</keyword>
<dbReference type="PANTHER" id="PTHR46847:SF2">
    <property type="entry name" value="ABC TRANSPORTER SUGAR-BINDING PROTEIN"/>
    <property type="match status" value="1"/>
</dbReference>
<comment type="caution">
    <text evidence="6">The sequence shown here is derived from an EMBL/GenBank/DDBJ whole genome shotgun (WGS) entry which is preliminary data.</text>
</comment>
<dbReference type="Gene3D" id="3.40.50.2300">
    <property type="match status" value="2"/>
</dbReference>
<feature type="domain" description="Periplasmic binding protein" evidence="5">
    <location>
        <begin position="29"/>
        <end position="282"/>
    </location>
</feature>
<dbReference type="CDD" id="cd06324">
    <property type="entry name" value="PBP1_ABC_sugar_binding-like"/>
    <property type="match status" value="1"/>
</dbReference>
<comment type="similarity">
    <text evidence="2">Belongs to the bacterial solute-binding protein 2 family.</text>
</comment>
<accession>A0ABW1ZU87</accession>
<dbReference type="InterPro" id="IPR025997">
    <property type="entry name" value="SBP_2_dom"/>
</dbReference>
<evidence type="ECO:0000313" key="6">
    <source>
        <dbReference type="EMBL" id="MFC6669122.1"/>
    </source>
</evidence>
<dbReference type="PANTHER" id="PTHR46847">
    <property type="entry name" value="D-ALLOSE-BINDING PERIPLASMIC PROTEIN-RELATED"/>
    <property type="match status" value="1"/>
</dbReference>
<organism evidence="6 7">
    <name type="scientific">Marinobacterium aestuariivivens</name>
    <dbReference type="NCBI Taxonomy" id="1698799"/>
    <lineage>
        <taxon>Bacteria</taxon>
        <taxon>Pseudomonadati</taxon>
        <taxon>Pseudomonadota</taxon>
        <taxon>Gammaproteobacteria</taxon>
        <taxon>Oceanospirillales</taxon>
        <taxon>Oceanospirillaceae</taxon>
        <taxon>Marinobacterium</taxon>
    </lineage>
</organism>
<evidence type="ECO:0000256" key="1">
    <source>
        <dbReference type="ARBA" id="ARBA00004196"/>
    </source>
</evidence>
<evidence type="ECO:0000259" key="5">
    <source>
        <dbReference type="Pfam" id="PF13407"/>
    </source>
</evidence>
<evidence type="ECO:0000313" key="7">
    <source>
        <dbReference type="Proteomes" id="UP001596422"/>
    </source>
</evidence>
<keyword evidence="7" id="KW-1185">Reference proteome</keyword>
<evidence type="ECO:0000256" key="4">
    <source>
        <dbReference type="SAM" id="SignalP"/>
    </source>
</evidence>
<dbReference type="InterPro" id="IPR028082">
    <property type="entry name" value="Peripla_BP_I"/>
</dbReference>
<dbReference type="Proteomes" id="UP001596422">
    <property type="component" value="Unassembled WGS sequence"/>
</dbReference>
<dbReference type="SUPFAM" id="SSF53822">
    <property type="entry name" value="Periplasmic binding protein-like I"/>
    <property type="match status" value="1"/>
</dbReference>
<dbReference type="EMBL" id="JBHSWE010000001">
    <property type="protein sequence ID" value="MFC6669122.1"/>
    <property type="molecule type" value="Genomic_DNA"/>
</dbReference>
<feature type="signal peptide" evidence="4">
    <location>
        <begin position="1"/>
        <end position="25"/>
    </location>
</feature>